<name>A0ABV8VIR0_9NOCA</name>
<evidence type="ECO:0000259" key="2">
    <source>
        <dbReference type="Pfam" id="PF24837"/>
    </source>
</evidence>
<evidence type="ECO:0000256" key="1">
    <source>
        <dbReference type="SAM" id="SignalP"/>
    </source>
</evidence>
<keyword evidence="4" id="KW-1185">Reference proteome</keyword>
<feature type="domain" description="AMIN-like" evidence="2">
    <location>
        <begin position="47"/>
        <end position="177"/>
    </location>
</feature>
<accession>A0ABV8VIR0</accession>
<dbReference type="InterPro" id="IPR056303">
    <property type="entry name" value="AMIN-like"/>
</dbReference>
<dbReference type="EMBL" id="JBHSDL010000014">
    <property type="protein sequence ID" value="MFC4375928.1"/>
    <property type="molecule type" value="Genomic_DNA"/>
</dbReference>
<organism evidence="3 4">
    <name type="scientific">Nocardia halotolerans</name>
    <dbReference type="NCBI Taxonomy" id="1755878"/>
    <lineage>
        <taxon>Bacteria</taxon>
        <taxon>Bacillati</taxon>
        <taxon>Actinomycetota</taxon>
        <taxon>Actinomycetes</taxon>
        <taxon>Mycobacteriales</taxon>
        <taxon>Nocardiaceae</taxon>
        <taxon>Nocardia</taxon>
    </lineage>
</organism>
<evidence type="ECO:0000313" key="4">
    <source>
        <dbReference type="Proteomes" id="UP001595844"/>
    </source>
</evidence>
<comment type="caution">
    <text evidence="3">The sequence shown here is derived from an EMBL/GenBank/DDBJ whole genome shotgun (WGS) entry which is preliminary data.</text>
</comment>
<proteinExistence type="predicted"/>
<reference evidence="4" key="1">
    <citation type="journal article" date="2019" name="Int. J. Syst. Evol. Microbiol.">
        <title>The Global Catalogue of Microorganisms (GCM) 10K type strain sequencing project: providing services to taxonomists for standard genome sequencing and annotation.</title>
        <authorList>
            <consortium name="The Broad Institute Genomics Platform"/>
            <consortium name="The Broad Institute Genome Sequencing Center for Infectious Disease"/>
            <person name="Wu L."/>
            <person name="Ma J."/>
        </authorList>
    </citation>
    <scope>NUCLEOTIDE SEQUENCE [LARGE SCALE GENOMIC DNA]</scope>
    <source>
        <strain evidence="4">IBRC-M 10490</strain>
    </source>
</reference>
<dbReference type="Pfam" id="PF24837">
    <property type="entry name" value="AMIN-like"/>
    <property type="match status" value="1"/>
</dbReference>
<evidence type="ECO:0000313" key="3">
    <source>
        <dbReference type="EMBL" id="MFC4375928.1"/>
    </source>
</evidence>
<dbReference type="RefSeq" id="WP_378563408.1">
    <property type="nucleotide sequence ID" value="NZ_JBHSDL010000014.1"/>
</dbReference>
<protein>
    <recommendedName>
        <fullName evidence="2">AMIN-like domain-containing protein</fullName>
    </recommendedName>
</protein>
<dbReference type="Proteomes" id="UP001595844">
    <property type="component" value="Unassembled WGS sequence"/>
</dbReference>
<keyword evidence="1" id="KW-0732">Signal</keyword>
<sequence length="179" mass="19061">MRRVLVLLASLLVCVGLSTLPAAATPSYCGLVWGSVEKSSADNTRGTVSDVRAGRHQCFDRLVVDIAGPVTGYWVAYTDRVTQDGSGAPVPLRGGAFLRVTVNAPAYDHAGNSTYNPAQRTELVDVTGYQTFRQAAWAGSFEGQSGLGLGVRARLPFRVFTLDGPGTGSRVVVDVAHYW</sequence>
<feature type="signal peptide" evidence="1">
    <location>
        <begin position="1"/>
        <end position="24"/>
    </location>
</feature>
<gene>
    <name evidence="3" type="ORF">ACFO5K_17650</name>
</gene>
<feature type="chain" id="PRO_5046006161" description="AMIN-like domain-containing protein" evidence="1">
    <location>
        <begin position="25"/>
        <end position="179"/>
    </location>
</feature>